<proteinExistence type="inferred from homology"/>
<evidence type="ECO:0000256" key="3">
    <source>
        <dbReference type="ARBA" id="ARBA00023004"/>
    </source>
</evidence>
<comment type="caution">
    <text evidence="5">The sequence shown here is derived from an EMBL/GenBank/DDBJ whole genome shotgun (WGS) entry which is preliminary data.</text>
</comment>
<keyword evidence="4" id="KW-0812">Transmembrane</keyword>
<dbReference type="Gene3D" id="1.20.120.50">
    <property type="entry name" value="Hemerythrin-like"/>
    <property type="match status" value="1"/>
</dbReference>
<protein>
    <recommendedName>
        <fullName evidence="7">Hemerythrin-like domain-containing protein</fullName>
    </recommendedName>
</protein>
<dbReference type="GO" id="GO:0046872">
    <property type="term" value="F:metal ion binding"/>
    <property type="evidence" value="ECO:0007669"/>
    <property type="project" value="UniProtKB-KW"/>
</dbReference>
<evidence type="ECO:0008006" key="7">
    <source>
        <dbReference type="Google" id="ProtNLM"/>
    </source>
</evidence>
<keyword evidence="2" id="KW-0479">Metal-binding</keyword>
<evidence type="ECO:0000256" key="4">
    <source>
        <dbReference type="SAM" id="Phobius"/>
    </source>
</evidence>
<sequence>MNLLTKACTYFKAIHSTVHYGKKEDMPLQDPMLENIAFSRLSKENNEGLLLQLKDCFLVSDTNCESANPKRIYHADPPFWGLTTLTSRMLMYIDQLGHISQLDNLDEYTNTIRFIVTAIRNDIREGIELLTQQVTDSAIGAVNQTKNTLTIAVIICAVLIVGTLLLNAVPWERMIMRTSNHSQKLLELLPSEDEGNDVKEVQDAADDGEMAKEPMTLLPAMRTHYPPIDKAREAIFECVRQLVETIKMKESTSSIMAAHAQLMGITYKGFTEEEHEMEEREHEYSTDKRERHMQTHVVLRQRLTLLGDNLRTGRDATTAIVRRYLIQLYDLHFTEEDIEFASIIPPEEKELGFVQTQVAQK</sequence>
<dbReference type="InterPro" id="IPR035938">
    <property type="entry name" value="Hemerythrin-like_sf"/>
</dbReference>
<comment type="similarity">
    <text evidence="1">Belongs to the hemerythrin family.</text>
</comment>
<evidence type="ECO:0000256" key="2">
    <source>
        <dbReference type="ARBA" id="ARBA00022723"/>
    </source>
</evidence>
<dbReference type="Proteomes" id="UP000324800">
    <property type="component" value="Unassembled WGS sequence"/>
</dbReference>
<accession>A0A5J4V3Q2</accession>
<keyword evidence="4" id="KW-0472">Membrane</keyword>
<evidence type="ECO:0000256" key="1">
    <source>
        <dbReference type="ARBA" id="ARBA00010587"/>
    </source>
</evidence>
<dbReference type="AlphaFoldDB" id="A0A5J4V3Q2"/>
<keyword evidence="3" id="KW-0408">Iron</keyword>
<evidence type="ECO:0000313" key="5">
    <source>
        <dbReference type="EMBL" id="KAA6377134.1"/>
    </source>
</evidence>
<reference evidence="5 6" key="1">
    <citation type="submission" date="2019-03" db="EMBL/GenBank/DDBJ databases">
        <title>Single cell metagenomics reveals metabolic interactions within the superorganism composed of flagellate Streblomastix strix and complex community of Bacteroidetes bacteria on its surface.</title>
        <authorList>
            <person name="Treitli S.C."/>
            <person name="Kolisko M."/>
            <person name="Husnik F."/>
            <person name="Keeling P."/>
            <person name="Hampl V."/>
        </authorList>
    </citation>
    <scope>NUCLEOTIDE SEQUENCE [LARGE SCALE GENOMIC DNA]</scope>
    <source>
        <strain evidence="5">ST1C</strain>
    </source>
</reference>
<gene>
    <name evidence="5" type="ORF">EZS28_027338</name>
</gene>
<feature type="transmembrane region" description="Helical" evidence="4">
    <location>
        <begin position="149"/>
        <end position="169"/>
    </location>
</feature>
<name>A0A5J4V3Q2_9EUKA</name>
<dbReference type="SUPFAM" id="SSF47188">
    <property type="entry name" value="Hemerythrin-like"/>
    <property type="match status" value="1"/>
</dbReference>
<keyword evidence="4" id="KW-1133">Transmembrane helix</keyword>
<dbReference type="EMBL" id="SNRW01010023">
    <property type="protein sequence ID" value="KAA6377134.1"/>
    <property type="molecule type" value="Genomic_DNA"/>
</dbReference>
<evidence type="ECO:0000313" key="6">
    <source>
        <dbReference type="Proteomes" id="UP000324800"/>
    </source>
</evidence>
<organism evidence="5 6">
    <name type="scientific">Streblomastix strix</name>
    <dbReference type="NCBI Taxonomy" id="222440"/>
    <lineage>
        <taxon>Eukaryota</taxon>
        <taxon>Metamonada</taxon>
        <taxon>Preaxostyla</taxon>
        <taxon>Oxymonadida</taxon>
        <taxon>Streblomastigidae</taxon>
        <taxon>Streblomastix</taxon>
    </lineage>
</organism>